<dbReference type="InterPro" id="IPR010997">
    <property type="entry name" value="HRDC-like_sf"/>
</dbReference>
<evidence type="ECO:0000256" key="13">
    <source>
        <dbReference type="ARBA" id="ARBA00023204"/>
    </source>
</evidence>
<evidence type="ECO:0000256" key="5">
    <source>
        <dbReference type="ARBA" id="ARBA00022741"/>
    </source>
</evidence>
<keyword evidence="12" id="KW-0233">DNA recombination</keyword>
<dbReference type="SUPFAM" id="SSF47819">
    <property type="entry name" value="HRDC-like"/>
    <property type="match status" value="1"/>
</dbReference>
<keyword evidence="6" id="KW-0227">DNA damage</keyword>
<dbReference type="InterPro" id="IPR032284">
    <property type="entry name" value="RecQ_Zn-bd"/>
</dbReference>
<comment type="similarity">
    <text evidence="3">Belongs to the helicase family. RecQ subfamily.</text>
</comment>
<keyword evidence="14" id="KW-0413">Isomerase</keyword>
<evidence type="ECO:0000256" key="1">
    <source>
        <dbReference type="ARBA" id="ARBA00001946"/>
    </source>
</evidence>
<dbReference type="Pfam" id="PF16124">
    <property type="entry name" value="RecQ_Zn_bind"/>
    <property type="match status" value="1"/>
</dbReference>
<evidence type="ECO:0000313" key="22">
    <source>
        <dbReference type="Proteomes" id="UP000652477"/>
    </source>
</evidence>
<dbReference type="AlphaFoldDB" id="A0A923RRT4"/>
<evidence type="ECO:0000256" key="7">
    <source>
        <dbReference type="ARBA" id="ARBA00022801"/>
    </source>
</evidence>
<dbReference type="GO" id="GO:0005737">
    <property type="term" value="C:cytoplasm"/>
    <property type="evidence" value="ECO:0007669"/>
    <property type="project" value="TreeGrafter"/>
</dbReference>
<dbReference type="CDD" id="cd18794">
    <property type="entry name" value="SF2_C_RecQ"/>
    <property type="match status" value="1"/>
</dbReference>
<dbReference type="GO" id="GO:0030894">
    <property type="term" value="C:replisome"/>
    <property type="evidence" value="ECO:0007669"/>
    <property type="project" value="TreeGrafter"/>
</dbReference>
<evidence type="ECO:0000256" key="2">
    <source>
        <dbReference type="ARBA" id="ARBA00001947"/>
    </source>
</evidence>
<comment type="catalytic activity">
    <reaction evidence="15">
        <text>Couples ATP hydrolysis with the unwinding of duplex DNA by translocating in the 3'-5' direction.</text>
        <dbReference type="EC" id="5.6.2.4"/>
    </reaction>
</comment>
<evidence type="ECO:0000256" key="15">
    <source>
        <dbReference type="ARBA" id="ARBA00034617"/>
    </source>
</evidence>
<feature type="region of interest" description="Disordered" evidence="17">
    <location>
        <begin position="630"/>
        <end position="655"/>
    </location>
</feature>
<name>A0A923RRT4_9FIRM</name>
<dbReference type="PANTHER" id="PTHR13710:SF105">
    <property type="entry name" value="ATP-DEPENDENT DNA HELICASE Q1"/>
    <property type="match status" value="1"/>
</dbReference>
<dbReference type="NCBIfam" id="TIGR00614">
    <property type="entry name" value="recQ_fam"/>
    <property type="match status" value="1"/>
</dbReference>
<dbReference type="Gene3D" id="3.40.50.300">
    <property type="entry name" value="P-loop containing nucleotide triphosphate hydrolases"/>
    <property type="match status" value="2"/>
</dbReference>
<evidence type="ECO:0000259" key="18">
    <source>
        <dbReference type="PROSITE" id="PS50967"/>
    </source>
</evidence>
<keyword evidence="5" id="KW-0547">Nucleotide-binding</keyword>
<keyword evidence="22" id="KW-1185">Reference proteome</keyword>
<dbReference type="EMBL" id="JACOPF010000003">
    <property type="protein sequence ID" value="MBC5690063.1"/>
    <property type="molecule type" value="Genomic_DNA"/>
</dbReference>
<evidence type="ECO:0000313" key="21">
    <source>
        <dbReference type="EMBL" id="MBC5690063.1"/>
    </source>
</evidence>
<sequence>MEDRSTDVLQILKTYFGYTAFREGQEEIIREILNGRDILAVMPTGAGKSICYQIPALKMRGITLVISPLISLMTDQVKALNEAGIHAAYINSSLTEGQITKALLYAAQGKYKIIYVAPERLETARFLDFACHTEISMVTVDEAHCISQWGQDFRPSYLKILSFIRQLPARPVVSAFTATATQRVKEDILDILELSHPYVISTGFDRKNLYFAVYAAKNKKDKIQSYLKEHDGESGIIYCATRKNVDELYLLLSGKGFSAGRYHAGMSPGARQENQEDFIYDRKKIMIATNAFGMGIDKSNVRFVLHYNMPQSMENYYQEAGRAGRDGESAECILYYSPQDVRVNQFLLDTKENMGDFTEEELQNIRIQDRQRLRKMTQYCTTKKCLRKYILNYFGERTAEKCKACSNCSEEYEDTDVYPIAADILGCVKEAGQRYGINMIVGILAGADTVKLRANRQKENKYYACQSTQTQELLKEVIYALVEEEVLSLTEDRYAVLKWTALAEKFLTERQTFFIARKKKTQKENTPAALRRKAGDSALAPAEKEMFEQLRRLRMRLAKERSIPPYMVASDKTLREMCLRLPRTKEEMLEIGGIGERKYEQYGADFIECIQKAWEMKKDFSNTSEYGMIIEDTAGPFPTPEELREEERETGGTER</sequence>
<dbReference type="InterPro" id="IPR018982">
    <property type="entry name" value="RQC_domain"/>
</dbReference>
<dbReference type="GO" id="GO:0009432">
    <property type="term" value="P:SOS response"/>
    <property type="evidence" value="ECO:0007669"/>
    <property type="project" value="UniProtKB-UniRule"/>
</dbReference>
<dbReference type="SMART" id="SM00956">
    <property type="entry name" value="RQC"/>
    <property type="match status" value="1"/>
</dbReference>
<dbReference type="PROSITE" id="PS50967">
    <property type="entry name" value="HRDC"/>
    <property type="match status" value="1"/>
</dbReference>
<dbReference type="InterPro" id="IPR014001">
    <property type="entry name" value="Helicase_ATP-bd"/>
</dbReference>
<comment type="cofactor">
    <cofactor evidence="2">
        <name>Zn(2+)</name>
        <dbReference type="ChEBI" id="CHEBI:29105"/>
    </cofactor>
</comment>
<dbReference type="InterPro" id="IPR001650">
    <property type="entry name" value="Helicase_C-like"/>
</dbReference>
<keyword evidence="8 21" id="KW-0347">Helicase</keyword>
<dbReference type="GO" id="GO:0046872">
    <property type="term" value="F:metal ion binding"/>
    <property type="evidence" value="ECO:0007669"/>
    <property type="project" value="UniProtKB-KW"/>
</dbReference>
<feature type="domain" description="HRDC" evidence="18">
    <location>
        <begin position="540"/>
        <end position="620"/>
    </location>
</feature>
<dbReference type="GO" id="GO:0003677">
    <property type="term" value="F:DNA binding"/>
    <property type="evidence" value="ECO:0007669"/>
    <property type="project" value="UniProtKB-KW"/>
</dbReference>
<comment type="cofactor">
    <cofactor evidence="1">
        <name>Mg(2+)</name>
        <dbReference type="ChEBI" id="CHEBI:18420"/>
    </cofactor>
</comment>
<dbReference type="InterPro" id="IPR027417">
    <property type="entry name" value="P-loop_NTPase"/>
</dbReference>
<gene>
    <name evidence="21" type="primary">recQ</name>
    <name evidence="21" type="ORF">H8S37_14185</name>
</gene>
<dbReference type="InterPro" id="IPR004589">
    <property type="entry name" value="DNA_helicase_ATP-dep_RecQ"/>
</dbReference>
<dbReference type="CDD" id="cd17920">
    <property type="entry name" value="DEXHc_RecQ"/>
    <property type="match status" value="1"/>
</dbReference>
<keyword evidence="4" id="KW-0479">Metal-binding</keyword>
<evidence type="ECO:0000256" key="6">
    <source>
        <dbReference type="ARBA" id="ARBA00022763"/>
    </source>
</evidence>
<comment type="caution">
    <text evidence="21">The sequence shown here is derived from an EMBL/GenBank/DDBJ whole genome shotgun (WGS) entry which is preliminary data.</text>
</comment>
<proteinExistence type="inferred from homology"/>
<evidence type="ECO:0000256" key="12">
    <source>
        <dbReference type="ARBA" id="ARBA00023172"/>
    </source>
</evidence>
<feature type="compositionally biased region" description="Basic and acidic residues" evidence="17">
    <location>
        <begin position="641"/>
        <end position="655"/>
    </location>
</feature>
<dbReference type="SMART" id="SM00490">
    <property type="entry name" value="HELICc"/>
    <property type="match status" value="1"/>
</dbReference>
<dbReference type="GO" id="GO:0006310">
    <property type="term" value="P:DNA recombination"/>
    <property type="evidence" value="ECO:0007669"/>
    <property type="project" value="UniProtKB-UniRule"/>
</dbReference>
<dbReference type="NCBIfam" id="TIGR01389">
    <property type="entry name" value="recQ"/>
    <property type="match status" value="1"/>
</dbReference>
<dbReference type="PROSITE" id="PS51194">
    <property type="entry name" value="HELICASE_CTER"/>
    <property type="match status" value="1"/>
</dbReference>
<organism evidence="21 22">
    <name type="scientific">Mediterraneibacter hominis</name>
    <dbReference type="NCBI Taxonomy" id="2763054"/>
    <lineage>
        <taxon>Bacteria</taxon>
        <taxon>Bacillati</taxon>
        <taxon>Bacillota</taxon>
        <taxon>Clostridia</taxon>
        <taxon>Lachnospirales</taxon>
        <taxon>Lachnospiraceae</taxon>
        <taxon>Mediterraneibacter</taxon>
    </lineage>
</organism>
<dbReference type="Pfam" id="PF00270">
    <property type="entry name" value="DEAD"/>
    <property type="match status" value="1"/>
</dbReference>
<reference evidence="21" key="1">
    <citation type="submission" date="2020-08" db="EMBL/GenBank/DDBJ databases">
        <title>Genome public.</title>
        <authorList>
            <person name="Liu C."/>
            <person name="Sun Q."/>
        </authorList>
    </citation>
    <scope>NUCLEOTIDE SEQUENCE</scope>
    <source>
        <strain evidence="21">NSJ-55</strain>
    </source>
</reference>
<dbReference type="InterPro" id="IPR036390">
    <property type="entry name" value="WH_DNA-bd_sf"/>
</dbReference>
<evidence type="ECO:0000256" key="14">
    <source>
        <dbReference type="ARBA" id="ARBA00023235"/>
    </source>
</evidence>
<evidence type="ECO:0000256" key="16">
    <source>
        <dbReference type="NCBIfam" id="TIGR01389"/>
    </source>
</evidence>
<evidence type="ECO:0000256" key="11">
    <source>
        <dbReference type="ARBA" id="ARBA00023125"/>
    </source>
</evidence>
<keyword evidence="7 21" id="KW-0378">Hydrolase</keyword>
<keyword evidence="13" id="KW-0234">DNA repair</keyword>
<dbReference type="GO" id="GO:0016787">
    <property type="term" value="F:hydrolase activity"/>
    <property type="evidence" value="ECO:0007669"/>
    <property type="project" value="UniProtKB-KW"/>
</dbReference>
<keyword evidence="9" id="KW-0862">Zinc</keyword>
<dbReference type="InterPro" id="IPR011545">
    <property type="entry name" value="DEAD/DEAH_box_helicase_dom"/>
</dbReference>
<evidence type="ECO:0000256" key="17">
    <source>
        <dbReference type="SAM" id="MobiDB-lite"/>
    </source>
</evidence>
<evidence type="ECO:0000259" key="20">
    <source>
        <dbReference type="PROSITE" id="PS51194"/>
    </source>
</evidence>
<dbReference type="GO" id="GO:0006281">
    <property type="term" value="P:DNA repair"/>
    <property type="evidence" value="ECO:0007669"/>
    <property type="project" value="UniProtKB-KW"/>
</dbReference>
<dbReference type="Pfam" id="PF09382">
    <property type="entry name" value="RQC"/>
    <property type="match status" value="1"/>
</dbReference>
<dbReference type="InterPro" id="IPR002121">
    <property type="entry name" value="HRDC_dom"/>
</dbReference>
<protein>
    <recommendedName>
        <fullName evidence="16">DNA helicase RecQ</fullName>
        <ecNumber evidence="16">5.6.2.4</ecNumber>
    </recommendedName>
</protein>
<dbReference type="PANTHER" id="PTHR13710">
    <property type="entry name" value="DNA HELICASE RECQ FAMILY MEMBER"/>
    <property type="match status" value="1"/>
</dbReference>
<dbReference type="InterPro" id="IPR036388">
    <property type="entry name" value="WH-like_DNA-bd_sf"/>
</dbReference>
<dbReference type="SUPFAM" id="SSF46785">
    <property type="entry name" value="Winged helix' DNA-binding domain"/>
    <property type="match status" value="1"/>
</dbReference>
<evidence type="ECO:0000256" key="10">
    <source>
        <dbReference type="ARBA" id="ARBA00022840"/>
    </source>
</evidence>
<dbReference type="Pfam" id="PF00570">
    <property type="entry name" value="HRDC"/>
    <property type="match status" value="1"/>
</dbReference>
<dbReference type="Pfam" id="PF00271">
    <property type="entry name" value="Helicase_C"/>
    <property type="match status" value="1"/>
</dbReference>
<dbReference type="EC" id="5.6.2.4" evidence="16"/>
<evidence type="ECO:0000256" key="3">
    <source>
        <dbReference type="ARBA" id="ARBA00005446"/>
    </source>
</evidence>
<dbReference type="GO" id="GO:0043138">
    <property type="term" value="F:3'-5' DNA helicase activity"/>
    <property type="evidence" value="ECO:0007669"/>
    <property type="project" value="UniProtKB-EC"/>
</dbReference>
<dbReference type="GO" id="GO:0043590">
    <property type="term" value="C:bacterial nucleoid"/>
    <property type="evidence" value="ECO:0007669"/>
    <property type="project" value="TreeGrafter"/>
</dbReference>
<evidence type="ECO:0000256" key="9">
    <source>
        <dbReference type="ARBA" id="ARBA00022833"/>
    </source>
</evidence>
<evidence type="ECO:0000256" key="8">
    <source>
        <dbReference type="ARBA" id="ARBA00022806"/>
    </source>
</evidence>
<evidence type="ECO:0000256" key="4">
    <source>
        <dbReference type="ARBA" id="ARBA00022723"/>
    </source>
</evidence>
<dbReference type="Proteomes" id="UP000652477">
    <property type="component" value="Unassembled WGS sequence"/>
</dbReference>
<dbReference type="FunFam" id="3.40.50.300:FF:000296">
    <property type="entry name" value="ATP-dependent DNA helicase RecQ"/>
    <property type="match status" value="1"/>
</dbReference>
<feature type="domain" description="Helicase ATP-binding" evidence="19">
    <location>
        <begin position="29"/>
        <end position="198"/>
    </location>
</feature>
<dbReference type="InterPro" id="IPR044876">
    <property type="entry name" value="HRDC_dom_sf"/>
</dbReference>
<accession>A0A923RRT4</accession>
<dbReference type="GO" id="GO:0006260">
    <property type="term" value="P:DNA replication"/>
    <property type="evidence" value="ECO:0007669"/>
    <property type="project" value="InterPro"/>
</dbReference>
<dbReference type="GO" id="GO:0005524">
    <property type="term" value="F:ATP binding"/>
    <property type="evidence" value="ECO:0007669"/>
    <property type="project" value="UniProtKB-KW"/>
</dbReference>
<dbReference type="GO" id="GO:0009378">
    <property type="term" value="F:four-way junction helicase activity"/>
    <property type="evidence" value="ECO:0007669"/>
    <property type="project" value="TreeGrafter"/>
</dbReference>
<feature type="domain" description="Helicase C-terminal" evidence="20">
    <location>
        <begin position="222"/>
        <end position="373"/>
    </location>
</feature>
<evidence type="ECO:0000259" key="19">
    <source>
        <dbReference type="PROSITE" id="PS51192"/>
    </source>
</evidence>
<dbReference type="InterPro" id="IPR006293">
    <property type="entry name" value="DNA_helicase_ATP-dep_RecQ_bac"/>
</dbReference>
<dbReference type="PROSITE" id="PS51192">
    <property type="entry name" value="HELICASE_ATP_BIND_1"/>
    <property type="match status" value="1"/>
</dbReference>
<dbReference type="SMART" id="SM00487">
    <property type="entry name" value="DEXDc"/>
    <property type="match status" value="1"/>
</dbReference>
<dbReference type="Gene3D" id="1.10.10.10">
    <property type="entry name" value="Winged helix-like DNA-binding domain superfamily/Winged helix DNA-binding domain"/>
    <property type="match status" value="1"/>
</dbReference>
<dbReference type="SMART" id="SM00341">
    <property type="entry name" value="HRDC"/>
    <property type="match status" value="1"/>
</dbReference>
<dbReference type="SUPFAM" id="SSF52540">
    <property type="entry name" value="P-loop containing nucleoside triphosphate hydrolases"/>
    <property type="match status" value="1"/>
</dbReference>
<dbReference type="Gene3D" id="1.10.150.80">
    <property type="entry name" value="HRDC domain"/>
    <property type="match status" value="1"/>
</dbReference>
<keyword evidence="11" id="KW-0238">DNA-binding</keyword>
<keyword evidence="10" id="KW-0067">ATP-binding</keyword>